<comment type="catalytic activity">
    <reaction evidence="5">
        <text>(6S)-5-formyl-5,6,7,8-tetrahydrofolate + ATP = (6R)-5,10-methenyltetrahydrofolate + ADP + phosphate</text>
        <dbReference type="Rhea" id="RHEA:10488"/>
        <dbReference type="ChEBI" id="CHEBI:30616"/>
        <dbReference type="ChEBI" id="CHEBI:43474"/>
        <dbReference type="ChEBI" id="CHEBI:57455"/>
        <dbReference type="ChEBI" id="CHEBI:57457"/>
        <dbReference type="ChEBI" id="CHEBI:456216"/>
        <dbReference type="EC" id="6.3.3.2"/>
    </reaction>
</comment>
<dbReference type="Pfam" id="PF01812">
    <property type="entry name" value="5-FTHF_cyc-lig"/>
    <property type="match status" value="1"/>
</dbReference>
<evidence type="ECO:0000256" key="1">
    <source>
        <dbReference type="ARBA" id="ARBA00010638"/>
    </source>
</evidence>
<evidence type="ECO:0000313" key="7">
    <source>
        <dbReference type="Proteomes" id="UP000318946"/>
    </source>
</evidence>
<dbReference type="PANTHER" id="PTHR23407:SF1">
    <property type="entry name" value="5-FORMYLTETRAHYDROFOLATE CYCLO-LIGASE"/>
    <property type="match status" value="1"/>
</dbReference>
<dbReference type="EMBL" id="AP019735">
    <property type="protein sequence ID" value="BBL04272.1"/>
    <property type="molecule type" value="Genomic_DNA"/>
</dbReference>
<sequence length="167" mass="18620">MRRLNRALDSQQRLRASAAIFSAVERLPEFRAARTVAVFAALPDEPATDEVLARWASTRRVVLPRVEDDAMRFYACRPDALVFGAFGILEPQGERPCPAGEIDLVVCPGVAFTADGRRLGRGRGYYDRYLGDPAFRGFRVGVCYAHQLVDDLPVEPHDVRMDRVITG</sequence>
<dbReference type="GO" id="GO:0046872">
    <property type="term" value="F:metal ion binding"/>
    <property type="evidence" value="ECO:0007669"/>
    <property type="project" value="UniProtKB-KW"/>
</dbReference>
<evidence type="ECO:0000256" key="4">
    <source>
        <dbReference type="PIRSR" id="PIRSR006806-1"/>
    </source>
</evidence>
<comment type="similarity">
    <text evidence="1 5">Belongs to the 5-formyltetrahydrofolate cyclo-ligase family.</text>
</comment>
<dbReference type="AlphaFoldDB" id="A0A4Y1WTU3"/>
<evidence type="ECO:0000256" key="3">
    <source>
        <dbReference type="ARBA" id="ARBA00022840"/>
    </source>
</evidence>
<dbReference type="PIRSF" id="PIRSF006806">
    <property type="entry name" value="FTHF_cligase"/>
    <property type="match status" value="1"/>
</dbReference>
<dbReference type="Gene3D" id="3.40.50.10420">
    <property type="entry name" value="NagB/RpiA/CoA transferase-like"/>
    <property type="match status" value="1"/>
</dbReference>
<comment type="cofactor">
    <cofactor evidence="5">
        <name>Mg(2+)</name>
        <dbReference type="ChEBI" id="CHEBI:18420"/>
    </cofactor>
</comment>
<organism evidence="6 7">
    <name type="scientific">Alistipes communis</name>
    <dbReference type="NCBI Taxonomy" id="2585118"/>
    <lineage>
        <taxon>Bacteria</taxon>
        <taxon>Pseudomonadati</taxon>
        <taxon>Bacteroidota</taxon>
        <taxon>Bacteroidia</taxon>
        <taxon>Bacteroidales</taxon>
        <taxon>Rikenellaceae</taxon>
        <taxon>Alistipes</taxon>
    </lineage>
</organism>
<proteinExistence type="inferred from homology"/>
<dbReference type="InterPro" id="IPR002698">
    <property type="entry name" value="FTHF_cligase"/>
</dbReference>
<accession>A0A4Y1WTU3</accession>
<dbReference type="InterPro" id="IPR037171">
    <property type="entry name" value="NagB/RpiA_transferase-like"/>
</dbReference>
<feature type="binding site" evidence="4">
    <location>
        <begin position="118"/>
        <end position="126"/>
    </location>
    <ligand>
        <name>ATP</name>
        <dbReference type="ChEBI" id="CHEBI:30616"/>
    </ligand>
</feature>
<dbReference type="NCBIfam" id="TIGR02727">
    <property type="entry name" value="MTHFS_bact"/>
    <property type="match status" value="1"/>
</dbReference>
<dbReference type="GO" id="GO:0005524">
    <property type="term" value="F:ATP binding"/>
    <property type="evidence" value="ECO:0007669"/>
    <property type="project" value="UniProtKB-KW"/>
</dbReference>
<name>A0A4Y1WTU3_9BACT</name>
<evidence type="ECO:0000313" key="6">
    <source>
        <dbReference type="EMBL" id="BBL04272.1"/>
    </source>
</evidence>
<dbReference type="GO" id="GO:0035999">
    <property type="term" value="P:tetrahydrofolate interconversion"/>
    <property type="evidence" value="ECO:0007669"/>
    <property type="project" value="TreeGrafter"/>
</dbReference>
<protein>
    <recommendedName>
        <fullName evidence="5">5-formyltetrahydrofolate cyclo-ligase</fullName>
        <ecNumber evidence="5">6.3.3.2</ecNumber>
    </recommendedName>
</protein>
<dbReference type="SUPFAM" id="SSF100950">
    <property type="entry name" value="NagB/RpiA/CoA transferase-like"/>
    <property type="match status" value="1"/>
</dbReference>
<gene>
    <name evidence="6" type="ORF">A5CBH24_15850</name>
</gene>
<keyword evidence="5" id="KW-0460">Magnesium</keyword>
<dbReference type="GO" id="GO:0030272">
    <property type="term" value="F:5-formyltetrahydrofolate cyclo-ligase activity"/>
    <property type="evidence" value="ECO:0007669"/>
    <property type="project" value="UniProtKB-EC"/>
</dbReference>
<dbReference type="GO" id="GO:0009396">
    <property type="term" value="P:folic acid-containing compound biosynthetic process"/>
    <property type="evidence" value="ECO:0007669"/>
    <property type="project" value="TreeGrafter"/>
</dbReference>
<dbReference type="InterPro" id="IPR024185">
    <property type="entry name" value="FTHF_cligase-like_sf"/>
</dbReference>
<keyword evidence="5" id="KW-0479">Metal-binding</keyword>
<keyword evidence="6" id="KW-0436">Ligase</keyword>
<feature type="binding site" evidence="4">
    <location>
        <position position="45"/>
    </location>
    <ligand>
        <name>substrate</name>
    </ligand>
</feature>
<evidence type="ECO:0000256" key="2">
    <source>
        <dbReference type="ARBA" id="ARBA00022741"/>
    </source>
</evidence>
<evidence type="ECO:0000256" key="5">
    <source>
        <dbReference type="RuleBase" id="RU361279"/>
    </source>
</evidence>
<reference evidence="7" key="1">
    <citation type="submission" date="2019-06" db="EMBL/GenBank/DDBJ databases">
        <title>Alistipes onderdonkii subsp. vulgaris subsp. nov., Alistipes dispar sp. nov. and Alistipes communis sp. nov., isolated from human faeces, and creation of Alistipes onderdonkii subsp. onderdonkii subsp. nov.</title>
        <authorList>
            <person name="Sakamoto M."/>
            <person name="Ikeyama N."/>
            <person name="Ogata Y."/>
            <person name="Suda W."/>
            <person name="Iino T."/>
            <person name="Hattori M."/>
            <person name="Ohkuma M."/>
        </authorList>
    </citation>
    <scope>NUCLEOTIDE SEQUENCE [LARGE SCALE GENOMIC DNA]</scope>
    <source>
        <strain evidence="7">5CBH24</strain>
    </source>
</reference>
<keyword evidence="2 4" id="KW-0547">Nucleotide-binding</keyword>
<dbReference type="KEGG" id="acou:A5CBH24_15850"/>
<keyword evidence="7" id="KW-1185">Reference proteome</keyword>
<dbReference type="EC" id="6.3.3.2" evidence="5"/>
<keyword evidence="3 4" id="KW-0067">ATP-binding</keyword>
<dbReference type="Proteomes" id="UP000318946">
    <property type="component" value="Chromosome"/>
</dbReference>
<dbReference type="PANTHER" id="PTHR23407">
    <property type="entry name" value="ATPASE INHIBITOR/5-FORMYLTETRAHYDROFOLATE CYCLO-LIGASE"/>
    <property type="match status" value="1"/>
</dbReference>